<dbReference type="RefSeq" id="WP_073369939.1">
    <property type="nucleotide sequence ID" value="NZ_FNTL01000003.1"/>
</dbReference>
<sequence>MSGPAGVAVGVRLPLATDKLPPAELLAIVRAAEDLGYSSLWFGDHVVLPCATASTYPHTSDGQRPFSADTPWVDPLLALGWVAGQIGPNMRIGTSVLILTLRNPVLLAKQLSSLSWLSQRGIALGVGTGWLREEYDAVGAKFEGRATTARLAIESIRQLVSSGGAEFTVRSHDGTERKEQFTMLPRAAGPIEFLWGGLSPVAMRLVARACDGWIPAKQPLESLSRHLERLKRACDDAQRDFSELRLVAKPGPGPDPGSGAIDRDSLPCYREHGFSEVILELPYGPRDAGDAIDVLKRVAVRSGM</sequence>
<feature type="coiled-coil region" evidence="2">
    <location>
        <begin position="220"/>
        <end position="247"/>
    </location>
</feature>
<feature type="domain" description="Luciferase-like" evidence="3">
    <location>
        <begin position="20"/>
        <end position="249"/>
    </location>
</feature>
<accession>A0A1H4JP23</accession>
<dbReference type="GO" id="GO:0016705">
    <property type="term" value="F:oxidoreductase activity, acting on paired donors, with incorporation or reduction of molecular oxygen"/>
    <property type="evidence" value="ECO:0007669"/>
    <property type="project" value="InterPro"/>
</dbReference>
<dbReference type="CDD" id="cd01097">
    <property type="entry name" value="Tetrahydromethanopterin_reductase"/>
    <property type="match status" value="1"/>
</dbReference>
<evidence type="ECO:0000313" key="5">
    <source>
        <dbReference type="Proteomes" id="UP000183407"/>
    </source>
</evidence>
<keyword evidence="4" id="KW-0503">Monooxygenase</keyword>
<protein>
    <submittedName>
        <fullName evidence="4">Luciferase-like monooxygenase</fullName>
    </submittedName>
</protein>
<dbReference type="InterPro" id="IPR011251">
    <property type="entry name" value="Luciferase-like_dom"/>
</dbReference>
<evidence type="ECO:0000259" key="3">
    <source>
        <dbReference type="Pfam" id="PF00296"/>
    </source>
</evidence>
<dbReference type="InterPro" id="IPR050564">
    <property type="entry name" value="F420-G6PD/mer"/>
</dbReference>
<keyword evidence="1" id="KW-0560">Oxidoreductase</keyword>
<dbReference type="EMBL" id="FNTL01000003">
    <property type="protein sequence ID" value="SEB47478.1"/>
    <property type="molecule type" value="Genomic_DNA"/>
</dbReference>
<evidence type="ECO:0000256" key="2">
    <source>
        <dbReference type="SAM" id="Coils"/>
    </source>
</evidence>
<dbReference type="InterPro" id="IPR036661">
    <property type="entry name" value="Luciferase-like_sf"/>
</dbReference>
<dbReference type="GO" id="GO:0004497">
    <property type="term" value="F:monooxygenase activity"/>
    <property type="evidence" value="ECO:0007669"/>
    <property type="project" value="UniProtKB-KW"/>
</dbReference>
<reference evidence="5" key="1">
    <citation type="submission" date="2016-10" db="EMBL/GenBank/DDBJ databases">
        <authorList>
            <person name="Varghese N."/>
        </authorList>
    </citation>
    <scope>NUCLEOTIDE SEQUENCE [LARGE SCALE GENOMIC DNA]</scope>
    <source>
        <strain evidence="5">DSM 44719</strain>
    </source>
</reference>
<dbReference type="Gene3D" id="3.20.20.30">
    <property type="entry name" value="Luciferase-like domain"/>
    <property type="match status" value="1"/>
</dbReference>
<dbReference type="SUPFAM" id="SSF51679">
    <property type="entry name" value="Bacterial luciferase-like"/>
    <property type="match status" value="1"/>
</dbReference>
<dbReference type="Proteomes" id="UP000183407">
    <property type="component" value="Unassembled WGS sequence"/>
</dbReference>
<evidence type="ECO:0000256" key="1">
    <source>
        <dbReference type="ARBA" id="ARBA00023002"/>
    </source>
</evidence>
<keyword evidence="2" id="KW-0175">Coiled coil</keyword>
<dbReference type="PANTHER" id="PTHR43244:SF1">
    <property type="entry name" value="5,10-METHYLENETETRAHYDROMETHANOPTERIN REDUCTASE"/>
    <property type="match status" value="1"/>
</dbReference>
<dbReference type="PANTHER" id="PTHR43244">
    <property type="match status" value="1"/>
</dbReference>
<organism evidence="4 5">
    <name type="scientific">Rhodococcus jostii</name>
    <dbReference type="NCBI Taxonomy" id="132919"/>
    <lineage>
        <taxon>Bacteria</taxon>
        <taxon>Bacillati</taxon>
        <taxon>Actinomycetota</taxon>
        <taxon>Actinomycetes</taxon>
        <taxon>Mycobacteriales</taxon>
        <taxon>Nocardiaceae</taxon>
        <taxon>Rhodococcus</taxon>
    </lineage>
</organism>
<name>A0A1H4JP23_RHOJO</name>
<dbReference type="AlphaFoldDB" id="A0A1H4JP23"/>
<proteinExistence type="predicted"/>
<dbReference type="Pfam" id="PF00296">
    <property type="entry name" value="Bac_luciferase"/>
    <property type="match status" value="1"/>
</dbReference>
<gene>
    <name evidence="4" type="ORF">SAMN04490220_1000</name>
</gene>
<evidence type="ECO:0000313" key="4">
    <source>
        <dbReference type="EMBL" id="SEB47478.1"/>
    </source>
</evidence>